<dbReference type="PROSITE" id="PS50082">
    <property type="entry name" value="WD_REPEATS_2"/>
    <property type="match status" value="1"/>
</dbReference>
<dbReference type="SMART" id="SM00320">
    <property type="entry name" value="WD40"/>
    <property type="match status" value="2"/>
</dbReference>
<dbReference type="PANTHER" id="PTHR44472:SF1">
    <property type="entry name" value="DDB1 AND CUL4 ASSOCIATED FACTOR 4"/>
    <property type="match status" value="1"/>
</dbReference>
<evidence type="ECO:0000256" key="3">
    <source>
        <dbReference type="PROSITE-ProRule" id="PRU00221"/>
    </source>
</evidence>
<dbReference type="Gene3D" id="2.130.10.10">
    <property type="entry name" value="YVTN repeat-like/Quinoprotein amine dehydrogenase"/>
    <property type="match status" value="1"/>
</dbReference>
<feature type="region of interest" description="Disordered" evidence="4">
    <location>
        <begin position="20"/>
        <end position="44"/>
    </location>
</feature>
<keyword evidence="6" id="KW-1185">Reference proteome</keyword>
<dbReference type="InterPro" id="IPR001680">
    <property type="entry name" value="WD40_rpt"/>
</dbReference>
<keyword evidence="1 3" id="KW-0853">WD repeat</keyword>
<proteinExistence type="predicted"/>
<evidence type="ECO:0000313" key="6">
    <source>
        <dbReference type="Proteomes" id="UP000796880"/>
    </source>
</evidence>
<feature type="repeat" description="WD" evidence="3">
    <location>
        <begin position="411"/>
        <end position="454"/>
    </location>
</feature>
<name>A0A8K0ML22_9ROSA</name>
<dbReference type="PANTHER" id="PTHR44472">
    <property type="entry name" value="DDB1- AND CUL4-ASSOCIATED FACTOR 4-RELATED"/>
    <property type="match status" value="1"/>
</dbReference>
<dbReference type="InterPro" id="IPR015943">
    <property type="entry name" value="WD40/YVTN_repeat-like_dom_sf"/>
</dbReference>
<evidence type="ECO:0000256" key="2">
    <source>
        <dbReference type="ARBA" id="ARBA00022737"/>
    </source>
</evidence>
<evidence type="ECO:0000256" key="1">
    <source>
        <dbReference type="ARBA" id="ARBA00022574"/>
    </source>
</evidence>
<feature type="compositionally biased region" description="Low complexity" evidence="4">
    <location>
        <begin position="20"/>
        <end position="31"/>
    </location>
</feature>
<organism evidence="5 6">
    <name type="scientific">Rhamnella rubrinervis</name>
    <dbReference type="NCBI Taxonomy" id="2594499"/>
    <lineage>
        <taxon>Eukaryota</taxon>
        <taxon>Viridiplantae</taxon>
        <taxon>Streptophyta</taxon>
        <taxon>Embryophyta</taxon>
        <taxon>Tracheophyta</taxon>
        <taxon>Spermatophyta</taxon>
        <taxon>Magnoliopsida</taxon>
        <taxon>eudicotyledons</taxon>
        <taxon>Gunneridae</taxon>
        <taxon>Pentapetalae</taxon>
        <taxon>rosids</taxon>
        <taxon>fabids</taxon>
        <taxon>Rosales</taxon>
        <taxon>Rhamnaceae</taxon>
        <taxon>rhamnoid group</taxon>
        <taxon>Rhamneae</taxon>
        <taxon>Rhamnella</taxon>
    </lineage>
</organism>
<dbReference type="AlphaFoldDB" id="A0A8K0ML22"/>
<evidence type="ECO:0000313" key="5">
    <source>
        <dbReference type="EMBL" id="KAF3450096.1"/>
    </source>
</evidence>
<comment type="caution">
    <text evidence="5">The sequence shown here is derived from an EMBL/GenBank/DDBJ whole genome shotgun (WGS) entry which is preliminary data.</text>
</comment>
<dbReference type="EMBL" id="VOIH02000003">
    <property type="protein sequence ID" value="KAF3450096.1"/>
    <property type="molecule type" value="Genomic_DNA"/>
</dbReference>
<dbReference type="SUPFAM" id="SSF50978">
    <property type="entry name" value="WD40 repeat-like"/>
    <property type="match status" value="1"/>
</dbReference>
<evidence type="ECO:0000256" key="4">
    <source>
        <dbReference type="SAM" id="MobiDB-lite"/>
    </source>
</evidence>
<dbReference type="Proteomes" id="UP000796880">
    <property type="component" value="Unassembled WGS sequence"/>
</dbReference>
<reference evidence="5" key="1">
    <citation type="submission" date="2020-03" db="EMBL/GenBank/DDBJ databases">
        <title>A high-quality chromosome-level genome assembly of a woody plant with both climbing and erect habits, Rhamnella rubrinervis.</title>
        <authorList>
            <person name="Lu Z."/>
            <person name="Yang Y."/>
            <person name="Zhu X."/>
            <person name="Sun Y."/>
        </authorList>
    </citation>
    <scope>NUCLEOTIDE SEQUENCE</scope>
    <source>
        <strain evidence="5">BYM</strain>
        <tissue evidence="5">Leaf</tissue>
    </source>
</reference>
<protein>
    <recommendedName>
        <fullName evidence="7">DDB1- and CUL4-associated factor 4</fullName>
    </recommendedName>
</protein>
<gene>
    <name evidence="5" type="ORF">FNV43_RR06176</name>
</gene>
<accession>A0A8K0ML22</accession>
<dbReference type="OrthoDB" id="128867at2759"/>
<keyword evidence="2" id="KW-0677">Repeat</keyword>
<sequence length="521" mass="58217">MPQDIPGFYYDAEKNRYFKSPVPGSAPASSSRSRKAPAKPTELTKPFRRTRLKTSKLLQFVELHGNVIASNKGKYNFKEEVQKSRVSCPLVWKYRDTQKLVDGALEQIYASVQTLEGRTQTDILLAGGINGSLSYFEVGKVGQHFDYGIQCIPDRVWPIIKGNQDGFCKLSRNICSPPRASLQMSSHISSIKLFRNHCPSTIADGSIVQHALISTLGSESYGGSLCVLDLTEAIEFNQIPLVRRTVNEVAKFNCTIWTAECGFFQNRAVIGTNAGAALVDLGTGRASWMLHSKSDVLAQQLVHSGNVVLCGLRNGAIITVDVRQKPERFSDRLVRHRLPHSPLDNTVGNSRKQWFKLSGNIHRSHTVVLPSSISCLVSLMFDDQYFLASSMDGSVKLYDLRLVQRGAVQSYEGHVNSHTRIQIGVDPFEKFLMSGGEDCNLRLWSIKSGELLFEDKFSTSVPSAVCWRRAERFLNLPDDRERYQQYLQRESYESGAQNGCSELNHQAMLTRGDSNIGKVQV</sequence>
<dbReference type="InterPro" id="IPR052254">
    <property type="entry name" value="CUL4-DDB1_E3_ligase_receptor"/>
</dbReference>
<dbReference type="InterPro" id="IPR036322">
    <property type="entry name" value="WD40_repeat_dom_sf"/>
</dbReference>
<dbReference type="Pfam" id="PF23761">
    <property type="entry name" value="Beta-prop_DCAF4"/>
    <property type="match status" value="1"/>
</dbReference>
<evidence type="ECO:0008006" key="7">
    <source>
        <dbReference type="Google" id="ProtNLM"/>
    </source>
</evidence>